<protein>
    <submittedName>
        <fullName evidence="1">Uncharacterized protein</fullName>
    </submittedName>
</protein>
<evidence type="ECO:0000313" key="1">
    <source>
        <dbReference type="EMBL" id="GEU51152.1"/>
    </source>
</evidence>
<proteinExistence type="predicted"/>
<sequence>MYHDLYLGGKALVDKGNVGLDLTKSDLCPSFIEDLTMKVVGLRMADSYTDPFQSRRGGLRAGGEGTSSSLPVECDAYIYGCIDFEFNIKVSKAISETYTTQMTFRNFMYSKIDEDLTFLLKEHSPEFGTSSPFVSINTMLPVTEAKQLVENTADSGDSSCQKQLMNHPKSVAARIKDSKCRTRGRSSKPHVKHRLVQGDLSTRATRAKTVSSKDDSPFLIICDDDEGSCRQCRQSKVSRAVKDDRTDEEECDVLKEREKARNKEWRGEGAQSQSREDVVKKSKVGWLLVHEIPPEKNNIINIRAVDHNMK</sequence>
<name>A0A6L2KRB2_TANCI</name>
<organism evidence="1">
    <name type="scientific">Tanacetum cinerariifolium</name>
    <name type="common">Dalmatian daisy</name>
    <name type="synonym">Chrysanthemum cinerariifolium</name>
    <dbReference type="NCBI Taxonomy" id="118510"/>
    <lineage>
        <taxon>Eukaryota</taxon>
        <taxon>Viridiplantae</taxon>
        <taxon>Streptophyta</taxon>
        <taxon>Embryophyta</taxon>
        <taxon>Tracheophyta</taxon>
        <taxon>Spermatophyta</taxon>
        <taxon>Magnoliopsida</taxon>
        <taxon>eudicotyledons</taxon>
        <taxon>Gunneridae</taxon>
        <taxon>Pentapetalae</taxon>
        <taxon>asterids</taxon>
        <taxon>campanulids</taxon>
        <taxon>Asterales</taxon>
        <taxon>Asteraceae</taxon>
        <taxon>Asteroideae</taxon>
        <taxon>Anthemideae</taxon>
        <taxon>Anthemidinae</taxon>
        <taxon>Tanacetum</taxon>
    </lineage>
</organism>
<dbReference type="EMBL" id="BKCJ010002822">
    <property type="protein sequence ID" value="GEU51152.1"/>
    <property type="molecule type" value="Genomic_DNA"/>
</dbReference>
<reference evidence="1" key="1">
    <citation type="journal article" date="2019" name="Sci. Rep.">
        <title>Draft genome of Tanacetum cinerariifolium, the natural source of mosquito coil.</title>
        <authorList>
            <person name="Yamashiro T."/>
            <person name="Shiraishi A."/>
            <person name="Satake H."/>
            <person name="Nakayama K."/>
        </authorList>
    </citation>
    <scope>NUCLEOTIDE SEQUENCE</scope>
</reference>
<comment type="caution">
    <text evidence="1">The sequence shown here is derived from an EMBL/GenBank/DDBJ whole genome shotgun (WGS) entry which is preliminary data.</text>
</comment>
<gene>
    <name evidence="1" type="ORF">Tci_023130</name>
</gene>
<accession>A0A6L2KRB2</accession>
<dbReference type="AlphaFoldDB" id="A0A6L2KRB2"/>